<dbReference type="EMBL" id="HACG01020494">
    <property type="protein sequence ID" value="CEK67359.1"/>
    <property type="molecule type" value="Transcribed_RNA"/>
</dbReference>
<feature type="non-terminal residue" evidence="1">
    <location>
        <position position="89"/>
    </location>
</feature>
<dbReference type="AlphaFoldDB" id="A0A0B6ZFG6"/>
<accession>A0A0B6ZFG6</accession>
<evidence type="ECO:0000313" key="1">
    <source>
        <dbReference type="EMBL" id="CEK67359.1"/>
    </source>
</evidence>
<name>A0A0B6ZFG6_9EUPU</name>
<gene>
    <name evidence="1" type="primary">ORF62329</name>
</gene>
<protein>
    <recommendedName>
        <fullName evidence="2">PiggyBac transposable element-derived protein domain-containing protein</fullName>
    </recommendedName>
</protein>
<sequence>MKCLRGRDLVCLKSFHIVNNETLAPSGEDGYDPCGGFAPLVEHSNRLFRHHYTPKLELSVDESLIGTKRQILQYMPNFIATSKRNPFIP</sequence>
<organism evidence="1">
    <name type="scientific">Arion vulgaris</name>
    <dbReference type="NCBI Taxonomy" id="1028688"/>
    <lineage>
        <taxon>Eukaryota</taxon>
        <taxon>Metazoa</taxon>
        <taxon>Spiralia</taxon>
        <taxon>Lophotrochozoa</taxon>
        <taxon>Mollusca</taxon>
        <taxon>Gastropoda</taxon>
        <taxon>Heterobranchia</taxon>
        <taxon>Euthyneura</taxon>
        <taxon>Panpulmonata</taxon>
        <taxon>Eupulmonata</taxon>
        <taxon>Stylommatophora</taxon>
        <taxon>Helicina</taxon>
        <taxon>Arionoidea</taxon>
        <taxon>Arionidae</taxon>
        <taxon>Arion</taxon>
    </lineage>
</organism>
<proteinExistence type="predicted"/>
<evidence type="ECO:0008006" key="2">
    <source>
        <dbReference type="Google" id="ProtNLM"/>
    </source>
</evidence>
<reference evidence="1" key="1">
    <citation type="submission" date="2014-12" db="EMBL/GenBank/DDBJ databases">
        <title>Insight into the proteome of Arion vulgaris.</title>
        <authorList>
            <person name="Aradska J."/>
            <person name="Bulat T."/>
            <person name="Smidak R."/>
            <person name="Sarate P."/>
            <person name="Gangsoo J."/>
            <person name="Sialana F."/>
            <person name="Bilban M."/>
            <person name="Lubec G."/>
        </authorList>
    </citation>
    <scope>NUCLEOTIDE SEQUENCE</scope>
    <source>
        <tissue evidence="1">Skin</tissue>
    </source>
</reference>